<dbReference type="EMBL" id="CP002568">
    <property type="protein sequence ID" value="ADZ70059.1"/>
    <property type="molecule type" value="Genomic_DNA"/>
</dbReference>
<proteinExistence type="predicted"/>
<dbReference type="OrthoDB" id="7959514at2"/>
<dbReference type="KEGG" id="pgv:SL003B_1631"/>
<keyword evidence="1" id="KW-1133">Transmembrane helix</keyword>
<feature type="transmembrane region" description="Helical" evidence="1">
    <location>
        <begin position="15"/>
        <end position="33"/>
    </location>
</feature>
<keyword evidence="3" id="KW-1185">Reference proteome</keyword>
<keyword evidence="1 2" id="KW-0812">Transmembrane</keyword>
<dbReference type="AlphaFoldDB" id="F2J517"/>
<sequence length="236" mass="25735">MIPIAPPGPTGIRPLHFTALTVLLALLAAAYVAKMVGGWFAGTERLLTRTEEVAPVSLSIGRHAFAIPANMLRRPDQRIPGLRHDLVYLELIWPSLSGFTRDMAYAFGDTGAESRTIALEIAVARQAEGMSERLDTVYRRLARGGEAPGPAGLTMLDLAGEGEAGTDYVVFEAGRDGGFVARCQVPRDAAAPAFCSREVRLGRDLLLTYRFKRAALHNWGRLDRRILDLVHSLRAS</sequence>
<dbReference type="Proteomes" id="UP000008130">
    <property type="component" value="Chromosome"/>
</dbReference>
<dbReference type="RefSeq" id="WP_013652376.1">
    <property type="nucleotide sequence ID" value="NC_015259.1"/>
</dbReference>
<dbReference type="STRING" id="991905.SL003B_1631"/>
<dbReference type="eggNOG" id="ENOG5032TME">
    <property type="taxonomic scope" value="Bacteria"/>
</dbReference>
<name>F2J517_POLGS</name>
<accession>F2J517</accession>
<dbReference type="HOGENOM" id="CLU_1174184_0_0_5"/>
<keyword evidence="1" id="KW-0472">Membrane</keyword>
<reference evidence="2 3" key="1">
    <citation type="journal article" date="2011" name="J. Bacteriol.">
        <title>Complete genome sequence of Polymorphum gilvum SL003B-26A1T, a crude oil-degrading bacterium from oil-polluted saline soil.</title>
        <authorList>
            <person name="Li S.G."/>
            <person name="Tang Y.Q."/>
            <person name="Nie Y."/>
            <person name="Cai M."/>
            <person name="Wu X.L."/>
        </authorList>
    </citation>
    <scope>NUCLEOTIDE SEQUENCE [LARGE SCALE GENOMIC DNA]</scope>
    <source>
        <strain evidence="3">LMG 25793 / CGMCC 1.9160 / SL003B-26A1</strain>
    </source>
</reference>
<evidence type="ECO:0000313" key="3">
    <source>
        <dbReference type="Proteomes" id="UP000008130"/>
    </source>
</evidence>
<gene>
    <name evidence="2" type="ordered locus">SL003B_1631</name>
</gene>
<organism evidence="2 3">
    <name type="scientific">Polymorphum gilvum (strain LMG 25793 / CGMCC 1.9160 / SL003B-26A1)</name>
    <dbReference type="NCBI Taxonomy" id="991905"/>
    <lineage>
        <taxon>Bacteria</taxon>
        <taxon>Pseudomonadati</taxon>
        <taxon>Pseudomonadota</taxon>
        <taxon>Alphaproteobacteria</taxon>
        <taxon>Rhodobacterales</taxon>
        <taxon>Paracoccaceae</taxon>
        <taxon>Polymorphum</taxon>
    </lineage>
</organism>
<evidence type="ECO:0000313" key="2">
    <source>
        <dbReference type="EMBL" id="ADZ70059.1"/>
    </source>
</evidence>
<evidence type="ECO:0000256" key="1">
    <source>
        <dbReference type="SAM" id="Phobius"/>
    </source>
</evidence>
<protein>
    <submittedName>
        <fullName evidence="2">Putative transmembrane anchored protein</fullName>
    </submittedName>
</protein>